<dbReference type="RefSeq" id="XP_004183356.1">
    <property type="nucleotide sequence ID" value="XM_004183308.1"/>
</dbReference>
<sequence>MLGNGQLTYVRDSMYQATVAICDYLLTISPSVVVLNVTEKYVTVQVYNVNRPVEYIEMSQHIYTKRDDDTFIIDRPLNPTDFKLVSLDSEKVGMPTVYERVGYTATATTSFPQYIMSDCKFIASNVLYSENKDNWKQKLIAWHLYKVYANFSAETVDLSNPVISTNNYEGDVMLSFIYTSAFFMSQEFTQLRCEFQANFKIELVNVKLFLIEDKETTTEDDGIITIKDNLTYQYNQVDDTVTLSIAMDKTCKEFSNGITIQYKSVPGGVLRIKEAIFDPIQEIQQLLQCNQSSFDCSDTECTVDETALDVGMSKWKVGCEPVCGRCRDGFVCTTMGKCITEKNDNLRSQSICTRIVLLLLILLMV</sequence>
<name>L7FK67_ENTIV</name>
<keyword evidence="2" id="KW-1185">Reference proteome</keyword>
<dbReference type="KEGG" id="eiv:EIN_345960"/>
<proteinExistence type="predicted"/>
<evidence type="ECO:0000313" key="1">
    <source>
        <dbReference type="EMBL" id="ELP84010.1"/>
    </source>
</evidence>
<protein>
    <submittedName>
        <fullName evidence="1">Uncharacterized protein</fullName>
    </submittedName>
</protein>
<dbReference type="AlphaFoldDB" id="L7FK67"/>
<dbReference type="VEuPathDB" id="AmoebaDB:EIN_345960"/>
<evidence type="ECO:0000313" key="2">
    <source>
        <dbReference type="Proteomes" id="UP000014680"/>
    </source>
</evidence>
<dbReference type="EMBL" id="KB207186">
    <property type="protein sequence ID" value="ELP84010.1"/>
    <property type="molecule type" value="Genomic_DNA"/>
</dbReference>
<gene>
    <name evidence="1" type="ORF">EIN_345960</name>
</gene>
<organism evidence="1 2">
    <name type="scientific">Entamoeba invadens IP1</name>
    <dbReference type="NCBI Taxonomy" id="370355"/>
    <lineage>
        <taxon>Eukaryota</taxon>
        <taxon>Amoebozoa</taxon>
        <taxon>Evosea</taxon>
        <taxon>Archamoebae</taxon>
        <taxon>Mastigamoebida</taxon>
        <taxon>Entamoebidae</taxon>
        <taxon>Entamoeba</taxon>
    </lineage>
</organism>
<reference evidence="1 2" key="1">
    <citation type="submission" date="2012-10" db="EMBL/GenBank/DDBJ databases">
        <authorList>
            <person name="Zafar N."/>
            <person name="Inman J."/>
            <person name="Hall N."/>
            <person name="Lorenzi H."/>
            <person name="Caler E."/>
        </authorList>
    </citation>
    <scope>NUCLEOTIDE SEQUENCE [LARGE SCALE GENOMIC DNA]</scope>
    <source>
        <strain evidence="1 2">IP1</strain>
    </source>
</reference>
<dbReference type="GeneID" id="14883002"/>
<accession>L7FK67</accession>
<dbReference type="Proteomes" id="UP000014680">
    <property type="component" value="Unassembled WGS sequence"/>
</dbReference>